<gene>
    <name evidence="2" type="ORF">CHUV0807_0739</name>
</gene>
<dbReference type="RefSeq" id="WP_079539793.1">
    <property type="nucleotide sequence ID" value="NZ_FKLO01000031.1"/>
</dbReference>
<accession>A0A1C3H385</accession>
<sequence length="197" mass="21648">MLETFLSGSVLARLINSALRLDPAARDKLAALNGRRISLDLGWGERPWLIEIHGGELQFSDDHATLCDVRLSGNLSGFLQLFKKPANSSTPPRGKLYIEGDLHAAQQFQRVMGELAPDFDAVFRERFGDRLGAYLADAARRLQAHGEAGKAAIETKLRAYLSENGCATRSEAADFARRVQALGARLARLETRLATEN</sequence>
<evidence type="ECO:0000313" key="2">
    <source>
        <dbReference type="EMBL" id="SAM60585.1"/>
    </source>
</evidence>
<organism evidence="2 3">
    <name type="scientific">Cardiobacterium hominis</name>
    <dbReference type="NCBI Taxonomy" id="2718"/>
    <lineage>
        <taxon>Bacteria</taxon>
        <taxon>Pseudomonadati</taxon>
        <taxon>Pseudomonadota</taxon>
        <taxon>Gammaproteobacteria</taxon>
        <taxon>Cardiobacteriales</taxon>
        <taxon>Cardiobacteriaceae</taxon>
        <taxon>Cardiobacterium</taxon>
    </lineage>
</organism>
<proteinExistence type="predicted"/>
<protein>
    <submittedName>
        <fullName evidence="2">Protein YigP (COG3165) clustered with ubiquinone biosynthetic genes</fullName>
    </submittedName>
</protein>
<dbReference type="PANTHER" id="PTHR38693:SF1">
    <property type="entry name" value="UBIQUINONE BIOSYNTHESIS ACCESSORY FACTOR UBIJ"/>
    <property type="match status" value="1"/>
</dbReference>
<evidence type="ECO:0000313" key="3">
    <source>
        <dbReference type="Proteomes" id="UP000190837"/>
    </source>
</evidence>
<dbReference type="Pfam" id="PF02036">
    <property type="entry name" value="SCP2"/>
    <property type="match status" value="1"/>
</dbReference>
<dbReference type="GO" id="GO:0006744">
    <property type="term" value="P:ubiquinone biosynthetic process"/>
    <property type="evidence" value="ECO:0007669"/>
    <property type="project" value="InterPro"/>
</dbReference>
<keyword evidence="2" id="KW-0830">Ubiquinone</keyword>
<dbReference type="EMBL" id="FKLO01000031">
    <property type="protein sequence ID" value="SAM60585.1"/>
    <property type="molecule type" value="Genomic_DNA"/>
</dbReference>
<dbReference type="AlphaFoldDB" id="A0A1C3H385"/>
<dbReference type="InterPro" id="IPR036527">
    <property type="entry name" value="SCP2_sterol-bd_dom_sf"/>
</dbReference>
<reference evidence="3" key="1">
    <citation type="submission" date="2016-04" db="EMBL/GenBank/DDBJ databases">
        <authorList>
            <person name="Tagini F."/>
        </authorList>
    </citation>
    <scope>NUCLEOTIDE SEQUENCE [LARGE SCALE GENOMIC DNA]</scope>
    <source>
        <strain evidence="3">CHUV0807</strain>
    </source>
</reference>
<dbReference type="InterPro" id="IPR003033">
    <property type="entry name" value="SCP2_sterol-bd_dom"/>
</dbReference>
<dbReference type="SUPFAM" id="SSF55718">
    <property type="entry name" value="SCP-like"/>
    <property type="match status" value="1"/>
</dbReference>
<evidence type="ECO:0000259" key="1">
    <source>
        <dbReference type="Pfam" id="PF02036"/>
    </source>
</evidence>
<feature type="domain" description="SCP2" evidence="1">
    <location>
        <begin position="15"/>
        <end position="112"/>
    </location>
</feature>
<dbReference type="PANTHER" id="PTHR38693">
    <property type="entry name" value="UBIQUINONE BIOSYNTHESIS PROTEIN UBIJ"/>
    <property type="match status" value="1"/>
</dbReference>
<dbReference type="InterPro" id="IPR038989">
    <property type="entry name" value="UbiJ"/>
</dbReference>
<name>A0A1C3H385_9GAMM</name>
<dbReference type="Proteomes" id="UP000190837">
    <property type="component" value="Unassembled WGS sequence"/>
</dbReference>